<protein>
    <submittedName>
        <fullName evidence="2">Uncharacterized protein</fullName>
    </submittedName>
</protein>
<organism evidence="2 3">
    <name type="scientific">Candidatus Nitrosomarinus catalinensis</name>
    <dbReference type="NCBI Taxonomy" id="1898749"/>
    <lineage>
        <taxon>Archaea</taxon>
        <taxon>Nitrososphaerota</taxon>
        <taxon>Nitrososphaeria</taxon>
        <taxon>Nitrosopumilales</taxon>
        <taxon>Nitrosopumilaceae</taxon>
        <taxon>Candidatus Nitrosomarinus</taxon>
    </lineage>
</organism>
<keyword evidence="1" id="KW-0812">Transmembrane</keyword>
<sequence length="157" mass="16660">MLATRTLIGMIVGGLIIGLGGYSLVDTLGASTVSMNENFVIGSGDNASFSIPAPKDAPQYMKIVGDDFDVKLTSPGEGLTIPNTSYKKELVLDWTHVTEGQTIIVVQNTGASELEIIANTNQTPNPFGITFDFMVITSGVIILGFSLGFTLRKPKGF</sequence>
<dbReference type="KEGG" id="nct:NMSP_0191"/>
<feature type="transmembrane region" description="Helical" evidence="1">
    <location>
        <begin position="129"/>
        <end position="151"/>
    </location>
</feature>
<dbReference type="GeneID" id="32900692"/>
<keyword evidence="1" id="KW-1133">Transmembrane helix</keyword>
<feature type="transmembrane region" description="Helical" evidence="1">
    <location>
        <begin position="7"/>
        <end position="25"/>
    </location>
</feature>
<name>A0A2Z2HI35_9ARCH</name>
<dbReference type="RefSeq" id="WP_086907045.1">
    <property type="nucleotide sequence ID" value="NZ_CP021324.1"/>
</dbReference>
<proteinExistence type="predicted"/>
<evidence type="ECO:0000256" key="1">
    <source>
        <dbReference type="SAM" id="Phobius"/>
    </source>
</evidence>
<dbReference type="OrthoDB" id="12077at2157"/>
<evidence type="ECO:0000313" key="2">
    <source>
        <dbReference type="EMBL" id="ARS63823.1"/>
    </source>
</evidence>
<keyword evidence="1" id="KW-0472">Membrane</keyword>
<evidence type="ECO:0000313" key="3">
    <source>
        <dbReference type="Proteomes" id="UP000249949"/>
    </source>
</evidence>
<reference evidence="2 3" key="1">
    <citation type="journal article" date="2017" name="Environ. Microbiol.">
        <title>Genome and epigenome of a novel marine Thaumarchaeota strain suggest viral infection, phosphorothioation DNA modification and multiple restriction systems.</title>
        <authorList>
            <person name="Ahlgren N.A."/>
            <person name="Chen Y."/>
            <person name="Needham D.M."/>
            <person name="Parada A.E."/>
            <person name="Sachdeva R."/>
            <person name="Trinh V."/>
            <person name="Chen T."/>
            <person name="Fuhrman J.A."/>
        </authorList>
    </citation>
    <scope>NUCLEOTIDE SEQUENCE [LARGE SCALE GENOMIC DNA]</scope>
    <source>
        <strain evidence="2 3">SPOT01</strain>
    </source>
</reference>
<accession>A0A2Z2HI35</accession>
<dbReference type="AlphaFoldDB" id="A0A2Z2HI35"/>
<dbReference type="EMBL" id="CP021324">
    <property type="protein sequence ID" value="ARS63823.1"/>
    <property type="molecule type" value="Genomic_DNA"/>
</dbReference>
<gene>
    <name evidence="2" type="ORF">NMSP_0191</name>
</gene>
<keyword evidence="3" id="KW-1185">Reference proteome</keyword>
<dbReference type="Proteomes" id="UP000249949">
    <property type="component" value="Chromosome"/>
</dbReference>